<evidence type="ECO:0000259" key="1">
    <source>
        <dbReference type="Pfam" id="PF01909"/>
    </source>
</evidence>
<sequence length="114" mass="13483">MSSWVKFRFSHLRRWREYAEKIAKATQDLEPNSEVYVIGGVAEDRITVLSDIDILVVIKRKLNDKEKKKLREIILLRAIDLYNLPFDAPVEIHLKDEDEAKRFFELSKKVIKVL</sequence>
<dbReference type="GO" id="GO:0016779">
    <property type="term" value="F:nucleotidyltransferase activity"/>
    <property type="evidence" value="ECO:0007669"/>
    <property type="project" value="InterPro"/>
</dbReference>
<evidence type="ECO:0000313" key="3">
    <source>
        <dbReference type="Proteomes" id="UP001319921"/>
    </source>
</evidence>
<proteinExistence type="predicted"/>
<accession>A0AAQ4CW06</accession>
<organism evidence="2 3">
    <name type="scientific">Saccharolobus caldissimus</name>
    <dbReference type="NCBI Taxonomy" id="1702097"/>
    <lineage>
        <taxon>Archaea</taxon>
        <taxon>Thermoproteota</taxon>
        <taxon>Thermoprotei</taxon>
        <taxon>Sulfolobales</taxon>
        <taxon>Sulfolobaceae</taxon>
        <taxon>Saccharolobus</taxon>
    </lineage>
</organism>
<dbReference type="Pfam" id="PF01909">
    <property type="entry name" value="NTP_transf_2"/>
    <property type="match status" value="1"/>
</dbReference>
<dbReference type="InterPro" id="IPR002934">
    <property type="entry name" value="Polymerase_NTP_transf_dom"/>
</dbReference>
<dbReference type="AlphaFoldDB" id="A0AAQ4CW06"/>
<dbReference type="InterPro" id="IPR043519">
    <property type="entry name" value="NT_sf"/>
</dbReference>
<keyword evidence="3" id="KW-1185">Reference proteome</keyword>
<gene>
    <name evidence="2" type="ORF">SACC_30040</name>
</gene>
<dbReference type="Gene3D" id="3.30.460.10">
    <property type="entry name" value="Beta Polymerase, domain 2"/>
    <property type="match status" value="1"/>
</dbReference>
<evidence type="ECO:0000313" key="2">
    <source>
        <dbReference type="EMBL" id="BDB99987.1"/>
    </source>
</evidence>
<protein>
    <submittedName>
        <fullName evidence="2">DNA polymerase</fullName>
    </submittedName>
</protein>
<dbReference type="Proteomes" id="UP001319921">
    <property type="component" value="Chromosome"/>
</dbReference>
<reference evidence="2 3" key="1">
    <citation type="journal article" date="2022" name="Microbiol. Resour. Announc.">
        <title>Complete Genome Sequence of the Hyperthermophilic and Acidophilic Archaeon Saccharolobus caldissimus Strain HS-3T.</title>
        <authorList>
            <person name="Sakai H.D."/>
            <person name="Kurosawa N."/>
        </authorList>
    </citation>
    <scope>NUCLEOTIDE SEQUENCE [LARGE SCALE GENOMIC DNA]</scope>
    <source>
        <strain evidence="2 3">JCM32116</strain>
    </source>
</reference>
<dbReference type="GeneID" id="68867728"/>
<dbReference type="KEGG" id="scas:SACC_30040"/>
<dbReference type="RefSeq" id="WP_229570634.1">
    <property type="nucleotide sequence ID" value="NZ_AP025226.1"/>
</dbReference>
<dbReference type="SUPFAM" id="SSF81301">
    <property type="entry name" value="Nucleotidyltransferase"/>
    <property type="match status" value="1"/>
</dbReference>
<dbReference type="PANTHER" id="PTHR37030:SF3">
    <property type="entry name" value="POLYMERASE NUCLEOTIDYL TRANSFERASE DOMAIN-CONTAINING PROTEIN"/>
    <property type="match status" value="1"/>
</dbReference>
<feature type="domain" description="Polymerase nucleotidyl transferase" evidence="1">
    <location>
        <begin position="20"/>
        <end position="74"/>
    </location>
</feature>
<dbReference type="EMBL" id="AP025226">
    <property type="protein sequence ID" value="BDB99987.1"/>
    <property type="molecule type" value="Genomic_DNA"/>
</dbReference>
<dbReference type="PANTHER" id="PTHR37030">
    <property type="entry name" value="NUCLEOTIDYLTRANSFERASE"/>
    <property type="match status" value="1"/>
</dbReference>
<name>A0AAQ4CW06_9CREN</name>